<dbReference type="InterPro" id="IPR033749">
    <property type="entry name" value="Polyprenyl_synt_CS"/>
</dbReference>
<proteinExistence type="inferred from homology"/>
<sequence>MVDQVAPWHAPTAPDRWLESRVGATRALVCTYAAQRCDEHFTVADTGILRAVLTGFVGQGKFVRSTFAYLGWLCGRPESDAAARAAASLELLHAFALIQDDVMDDSATRRGSATVHVQLAHWAERQRRPVGAQFGRSAAVLLSDLCLVWAERMLRESGLPAESLAKALPVYDLLRSELAVGQFSDLLNENSAAPSLNAVLDIARRKSGNYTVLRPLELGAVAAGCSPQVLAALRQYGTAIGEAFQLRDDLLGVFGDPLVTGKPLGDDLYQAKATTIVVAAGELAGDTERRELRRLTAGRPLPGVIDERWIQAWQRLIVDTGADELVEKMIAERVEAAVTTLADEPGVPSAPRAALTVLADRCTQRTR</sequence>
<accession>D2PPZ3</accession>
<dbReference type="eggNOG" id="COG0142">
    <property type="taxonomic scope" value="Bacteria"/>
</dbReference>
<dbReference type="HOGENOM" id="CLU_014015_2_1_11"/>
<keyword evidence="5" id="KW-0460">Magnesium</keyword>
<evidence type="ECO:0000256" key="1">
    <source>
        <dbReference type="ARBA" id="ARBA00001946"/>
    </source>
</evidence>
<dbReference type="GO" id="GO:0008299">
    <property type="term" value="P:isoprenoid biosynthetic process"/>
    <property type="evidence" value="ECO:0007669"/>
    <property type="project" value="InterPro"/>
</dbReference>
<dbReference type="InterPro" id="IPR008949">
    <property type="entry name" value="Isoprenoid_synthase_dom_sf"/>
</dbReference>
<comment type="cofactor">
    <cofactor evidence="1">
        <name>Mg(2+)</name>
        <dbReference type="ChEBI" id="CHEBI:18420"/>
    </cofactor>
</comment>
<evidence type="ECO:0000256" key="2">
    <source>
        <dbReference type="ARBA" id="ARBA00006706"/>
    </source>
</evidence>
<evidence type="ECO:0000256" key="6">
    <source>
        <dbReference type="RuleBase" id="RU004466"/>
    </source>
</evidence>
<dbReference type="InterPro" id="IPR000092">
    <property type="entry name" value="Polyprenyl_synt"/>
</dbReference>
<evidence type="ECO:0000313" key="7">
    <source>
        <dbReference type="EMBL" id="ADB32917.1"/>
    </source>
</evidence>
<evidence type="ECO:0000256" key="3">
    <source>
        <dbReference type="ARBA" id="ARBA00022679"/>
    </source>
</evidence>
<reference evidence="7 8" key="2">
    <citation type="journal article" date="2010" name="Stand. Genomic Sci.">
        <title>Complete genome sequence of Kribbella flavida type strain (IFO 14399).</title>
        <authorList>
            <person name="Pukall R."/>
            <person name="Lapidus A."/>
            <person name="Glavina Del Rio T."/>
            <person name="Copeland A."/>
            <person name="Tice H."/>
            <person name="Cheng J.-F."/>
            <person name="Lucas S."/>
            <person name="Chen F."/>
            <person name="Nolan M."/>
            <person name="LaButti K."/>
            <person name="Pati A."/>
            <person name="Ivanova N."/>
            <person name="Mavrommatis K."/>
            <person name="Mikhailova N."/>
            <person name="Pitluck S."/>
            <person name="Bruce D."/>
            <person name="Goodwin L."/>
            <person name="Land M."/>
            <person name="Hauser L."/>
            <person name="Chang Y.-J."/>
            <person name="Jeffries C.D."/>
            <person name="Chen A."/>
            <person name="Palaniappan K."/>
            <person name="Chain P."/>
            <person name="Rohde M."/>
            <person name="Goeker M."/>
            <person name="Bristow J."/>
            <person name="Eisen J.A."/>
            <person name="Markowitz V."/>
            <person name="Hugenholtz P."/>
            <person name="Kyrpides N.C."/>
            <person name="Klenk H.-P."/>
            <person name="Brettin T."/>
        </authorList>
    </citation>
    <scope>NUCLEOTIDE SEQUENCE [LARGE SCALE GENOMIC DNA]</scope>
    <source>
        <strain evidence="8">DSM 17836 / JCM 10339 / NBRC 14399</strain>
    </source>
</reference>
<dbReference type="GO" id="GO:0004659">
    <property type="term" value="F:prenyltransferase activity"/>
    <property type="evidence" value="ECO:0007669"/>
    <property type="project" value="InterPro"/>
</dbReference>
<keyword evidence="3 6" id="KW-0808">Transferase</keyword>
<comment type="similarity">
    <text evidence="2 6">Belongs to the FPP/GGPP synthase family.</text>
</comment>
<dbReference type="Proteomes" id="UP000007967">
    <property type="component" value="Chromosome"/>
</dbReference>
<dbReference type="PANTHER" id="PTHR12001">
    <property type="entry name" value="GERANYLGERANYL PYROPHOSPHATE SYNTHASE"/>
    <property type="match status" value="1"/>
</dbReference>
<dbReference type="CDD" id="cd00685">
    <property type="entry name" value="Trans_IPPS_HT"/>
    <property type="match status" value="1"/>
</dbReference>
<reference evidence="8" key="1">
    <citation type="submission" date="2009-09" db="EMBL/GenBank/DDBJ databases">
        <title>The complete genome of Kribbella flavida DSM 17836.</title>
        <authorList>
            <consortium name="US DOE Joint Genome Institute (JGI-PGF)"/>
            <person name="Lucas S."/>
            <person name="Copeland A."/>
            <person name="Lapidus A."/>
            <person name="Glavina del Rio T."/>
            <person name="Dalin E."/>
            <person name="Tice H."/>
            <person name="Bruce D."/>
            <person name="Goodwin L."/>
            <person name="Pitluck S."/>
            <person name="Kyrpides N."/>
            <person name="Mavromatis K."/>
            <person name="Ivanova N."/>
            <person name="Saunders E."/>
            <person name="Brettin T."/>
            <person name="Detter J.C."/>
            <person name="Han C."/>
            <person name="Larimer F."/>
            <person name="Land M."/>
            <person name="Hauser L."/>
            <person name="Markowitz V."/>
            <person name="Cheng J.-F."/>
            <person name="Hugenholtz P."/>
            <person name="Woyke T."/>
            <person name="Wu D."/>
            <person name="Pukall R."/>
            <person name="Klenk H.-P."/>
            <person name="Eisen J.A."/>
        </authorList>
    </citation>
    <scope>NUCLEOTIDE SEQUENCE [LARGE SCALE GENOMIC DNA]</scope>
    <source>
        <strain evidence="8">DSM 17836 / JCM 10339 / NBRC 14399</strain>
    </source>
</reference>
<dbReference type="PROSITE" id="PS00723">
    <property type="entry name" value="POLYPRENYL_SYNTHASE_1"/>
    <property type="match status" value="1"/>
</dbReference>
<protein>
    <submittedName>
        <fullName evidence="7">Polyprenyl synthetase</fullName>
    </submittedName>
</protein>
<gene>
    <name evidence="7" type="ordered locus">Kfla_3864</name>
</gene>
<keyword evidence="8" id="KW-1185">Reference proteome</keyword>
<dbReference type="SUPFAM" id="SSF48576">
    <property type="entry name" value="Terpenoid synthases"/>
    <property type="match status" value="1"/>
</dbReference>
<keyword evidence="4" id="KW-0479">Metal-binding</keyword>
<name>D2PPZ3_KRIFD</name>
<dbReference type="AlphaFoldDB" id="D2PPZ3"/>
<dbReference type="Pfam" id="PF00348">
    <property type="entry name" value="polyprenyl_synt"/>
    <property type="match status" value="1"/>
</dbReference>
<dbReference type="SFLD" id="SFLDS00005">
    <property type="entry name" value="Isoprenoid_Synthase_Type_I"/>
    <property type="match status" value="1"/>
</dbReference>
<dbReference type="Gene3D" id="1.10.600.10">
    <property type="entry name" value="Farnesyl Diphosphate Synthase"/>
    <property type="match status" value="1"/>
</dbReference>
<evidence type="ECO:0000313" key="8">
    <source>
        <dbReference type="Proteomes" id="UP000007967"/>
    </source>
</evidence>
<dbReference type="EMBL" id="CP001736">
    <property type="protein sequence ID" value="ADB32917.1"/>
    <property type="molecule type" value="Genomic_DNA"/>
</dbReference>
<dbReference type="STRING" id="479435.Kfla_3864"/>
<dbReference type="PANTHER" id="PTHR12001:SF85">
    <property type="entry name" value="SHORT CHAIN ISOPRENYL DIPHOSPHATE SYNTHASE"/>
    <property type="match status" value="1"/>
</dbReference>
<evidence type="ECO:0000256" key="4">
    <source>
        <dbReference type="ARBA" id="ARBA00022723"/>
    </source>
</evidence>
<organism evidence="7 8">
    <name type="scientific">Kribbella flavida (strain DSM 17836 / JCM 10339 / NBRC 14399)</name>
    <dbReference type="NCBI Taxonomy" id="479435"/>
    <lineage>
        <taxon>Bacteria</taxon>
        <taxon>Bacillati</taxon>
        <taxon>Actinomycetota</taxon>
        <taxon>Actinomycetes</taxon>
        <taxon>Propionibacteriales</taxon>
        <taxon>Kribbellaceae</taxon>
        <taxon>Kribbella</taxon>
    </lineage>
</organism>
<dbReference type="KEGG" id="kfl:Kfla_3864"/>
<dbReference type="GO" id="GO:0046872">
    <property type="term" value="F:metal ion binding"/>
    <property type="evidence" value="ECO:0007669"/>
    <property type="project" value="UniProtKB-KW"/>
</dbReference>
<evidence type="ECO:0000256" key="5">
    <source>
        <dbReference type="ARBA" id="ARBA00022842"/>
    </source>
</evidence>
<dbReference type="PROSITE" id="PS00444">
    <property type="entry name" value="POLYPRENYL_SYNTHASE_2"/>
    <property type="match status" value="1"/>
</dbReference>